<dbReference type="InterPro" id="IPR001841">
    <property type="entry name" value="Znf_RING"/>
</dbReference>
<sequence length="1315" mass="142336">MEKAPNVERRAVAPVCLVGGSAVLNRRGEGPTPSAGGCGRRKLSGTRSLFRKGLDLIEVKKFVGTYSPAVAESQAMKTKTESTDLLNSLGDSSKENSQPFLATSDAWPRLSMRKPKLKKHQSVLHLNLTGSSEDIMEDPLLPSTSFPVPVEGGGEARPCPQLLTTGGYVRVAETLLDDGRLHLMDFNADSLFFGPSTHLRPPSSPARTPSPRGAKESRAPTSPVPLAKGGTFFPFAGLRHSGRRSPSPRGGRGKSPTGPRSNTRWHVSPPVLRRSPSNGHWSPCGSRGPSPTGSRVPPIDRKVLERRIHNAQSARFYLVSRPGPTSFAVAGDLPDQQKFKVNIGPQSCSCGKPHCVHLLFILLRVFRLSEKDPLLACSELKNYQVNELLEAYDNMRAKRTVAKSTADGSGSGENAGHSESPEGEKMSRLTVPDASSGGSESASSAVEDDPELDLCPICLLEMLDGEALTECALGCHNKLHSHCISIWVNERNLQGESVVCPLCRAPWDETNLPRPSVATPVIQATPTPPGSSSLRRPSAIRSASASRRRHTPTASPSRLLPQPFKLNQASSSSPRRLQRRPRNSSGSSNGSGGSGSVPDLSRCSNPRSEAPLFSTNVARFLQARGLLADVTSKDWASREDALKRLANILRNPPGERSKSAHVVNSAAAELLPRMLMDPVSNVFNAAVACCQLLSPEKVRPVLNPLFLKCADHNRKTSHAALATLLAWVPEHLSTLLGEATVQAQTLKPSPPLCQNTWQRTLGGIVFLDALVASKVRALVDGRRWVDDQVRDRKIDGGKVSFFLQPTVLSQESLLTLTDFTVRILSTNHSSPTPSPTRPFAPIQLPRLRPRFCRLQRQLSSPASPTPETDLDTAPATVTECVSLHPSLVKAARKLFIDLSPHLTHLKDQVLALITFHCGHEETALRSRLLKQLSISDHRPRRITSSPVPICSPDAPKPSPPADLDLTLVNPPRPGGINQYVNTPTTEVASRASDSDVIPQIALLSPSPIATPSPSAVQQTFIEVKQPREERDPGAAYLEGIDWVRGNILGTGAFSNCYQAWDKATGTIMAAKQITFSRSSQEEMEETVSGIRQEVALLSRLSHLHPNVLPLLGVSLEGSSFFIFAEWMAGGSIASLLEKYGPFENAVIQRYSHQMLDGLSFLHDHGVLHRDLKGANMLVDSTGQHLRLGDFGAATTLLTPQGTIAGEFRGQLRGTIAFMAPEVLKGESYGRSSDIWSAGCCMIEMATAKYPWTELGRGIGDNHLALMFKIATSESPPPLPTNGLSPALLEIARECLQVPCKLRPTAKHLLAHPVFR</sequence>
<dbReference type="InterPro" id="IPR011009">
    <property type="entry name" value="Kinase-like_dom_sf"/>
</dbReference>
<dbReference type="Pfam" id="PF13639">
    <property type="entry name" value="zf-RING_2"/>
    <property type="match status" value="1"/>
</dbReference>
<dbReference type="PANTHER" id="PTHR48016:SF56">
    <property type="entry name" value="MAPKK KINASE"/>
    <property type="match status" value="1"/>
</dbReference>
<dbReference type="InterPro" id="IPR016024">
    <property type="entry name" value="ARM-type_fold"/>
</dbReference>
<dbReference type="PROSITE" id="PS00107">
    <property type="entry name" value="PROTEIN_KINASE_ATP"/>
    <property type="match status" value="1"/>
</dbReference>
<dbReference type="InterPro" id="IPR008271">
    <property type="entry name" value="Ser/Thr_kinase_AS"/>
</dbReference>
<accession>A0A7R8W5Y1</accession>
<feature type="region of interest" description="Disordered" evidence="7">
    <location>
        <begin position="511"/>
        <end position="607"/>
    </location>
</feature>
<evidence type="ECO:0000256" key="5">
    <source>
        <dbReference type="ARBA" id="ARBA00022833"/>
    </source>
</evidence>
<dbReference type="OrthoDB" id="275301at2759"/>
<dbReference type="InterPro" id="IPR007527">
    <property type="entry name" value="Znf_SWIM"/>
</dbReference>
<dbReference type="SMART" id="SM00220">
    <property type="entry name" value="S_TKc"/>
    <property type="match status" value="1"/>
</dbReference>
<feature type="compositionally biased region" description="Low complexity" evidence="7">
    <location>
        <begin position="244"/>
        <end position="261"/>
    </location>
</feature>
<evidence type="ECO:0000256" key="2">
    <source>
        <dbReference type="ARBA" id="ARBA00022741"/>
    </source>
</evidence>
<dbReference type="PROSITE" id="PS50011">
    <property type="entry name" value="PROTEIN_KINASE_DOM"/>
    <property type="match status" value="1"/>
</dbReference>
<keyword evidence="3" id="KW-0863">Zinc-finger</keyword>
<dbReference type="GO" id="GO:0008270">
    <property type="term" value="F:zinc ion binding"/>
    <property type="evidence" value="ECO:0007669"/>
    <property type="project" value="UniProtKB-KW"/>
</dbReference>
<dbReference type="Pfam" id="PF00069">
    <property type="entry name" value="Pkinase"/>
    <property type="match status" value="1"/>
</dbReference>
<dbReference type="SUPFAM" id="SSF56112">
    <property type="entry name" value="Protein kinase-like (PK-like)"/>
    <property type="match status" value="1"/>
</dbReference>
<dbReference type="Pfam" id="PF21040">
    <property type="entry name" value="CEP104-like_TOG"/>
    <property type="match status" value="1"/>
</dbReference>
<dbReference type="Gene3D" id="1.10.510.10">
    <property type="entry name" value="Transferase(Phosphotransferase) domain 1"/>
    <property type="match status" value="1"/>
</dbReference>
<feature type="region of interest" description="Disordered" evidence="7">
    <location>
        <begin position="193"/>
        <end position="298"/>
    </location>
</feature>
<dbReference type="Gene3D" id="3.30.40.10">
    <property type="entry name" value="Zinc/RING finger domain, C3HC4 (zinc finger)"/>
    <property type="match status" value="1"/>
</dbReference>
<dbReference type="PANTHER" id="PTHR48016">
    <property type="entry name" value="MAP KINASE KINASE KINASE SSK2-RELATED-RELATED"/>
    <property type="match status" value="1"/>
</dbReference>
<evidence type="ECO:0000256" key="3">
    <source>
        <dbReference type="ARBA" id="ARBA00022771"/>
    </source>
</evidence>
<keyword evidence="6" id="KW-0067">ATP-binding</keyword>
<dbReference type="SUPFAM" id="SSF48371">
    <property type="entry name" value="ARM repeat"/>
    <property type="match status" value="1"/>
</dbReference>
<dbReference type="PROSITE" id="PS00108">
    <property type="entry name" value="PROTEIN_KINASE_ST"/>
    <property type="match status" value="1"/>
</dbReference>
<dbReference type="InterPro" id="IPR000719">
    <property type="entry name" value="Prot_kinase_dom"/>
</dbReference>
<dbReference type="InterPro" id="IPR013083">
    <property type="entry name" value="Znf_RING/FYVE/PHD"/>
</dbReference>
<dbReference type="CDD" id="cd16494">
    <property type="entry name" value="RING-CH-C4HC3_ZSWM2"/>
    <property type="match status" value="1"/>
</dbReference>
<name>A0A7R8W5Y1_9CRUS</name>
<dbReference type="InterPro" id="IPR050538">
    <property type="entry name" value="MAP_kinase_kinase_kinase"/>
</dbReference>
<feature type="compositionally biased region" description="Low complexity" evidence="7">
    <location>
        <begin position="432"/>
        <end position="445"/>
    </location>
</feature>
<evidence type="ECO:0000256" key="6">
    <source>
        <dbReference type="ARBA" id="ARBA00022840"/>
    </source>
</evidence>
<dbReference type="Gene3D" id="1.25.10.10">
    <property type="entry name" value="Leucine-rich Repeat Variant"/>
    <property type="match status" value="1"/>
</dbReference>
<dbReference type="GO" id="GO:0005524">
    <property type="term" value="F:ATP binding"/>
    <property type="evidence" value="ECO:0007669"/>
    <property type="project" value="UniProtKB-UniRule"/>
</dbReference>
<feature type="region of interest" description="Disordered" evidence="7">
    <location>
        <begin position="400"/>
        <end position="447"/>
    </location>
</feature>
<evidence type="ECO:0000313" key="8">
    <source>
        <dbReference type="EMBL" id="CAD7224344.1"/>
    </source>
</evidence>
<dbReference type="Gene3D" id="3.30.200.20">
    <property type="entry name" value="Phosphorylase Kinase, domain 1"/>
    <property type="match status" value="1"/>
</dbReference>
<keyword evidence="4" id="KW-0418">Kinase</keyword>
<evidence type="ECO:0008006" key="9">
    <source>
        <dbReference type="Google" id="ProtNLM"/>
    </source>
</evidence>
<proteinExistence type="predicted"/>
<keyword evidence="1" id="KW-0808">Transferase</keyword>
<evidence type="ECO:0000256" key="7">
    <source>
        <dbReference type="SAM" id="MobiDB-lite"/>
    </source>
</evidence>
<dbReference type="SUPFAM" id="SSF57850">
    <property type="entry name" value="RING/U-box"/>
    <property type="match status" value="1"/>
</dbReference>
<dbReference type="PROSITE" id="PS50966">
    <property type="entry name" value="ZF_SWIM"/>
    <property type="match status" value="1"/>
</dbReference>
<dbReference type="GO" id="GO:0004672">
    <property type="term" value="F:protein kinase activity"/>
    <property type="evidence" value="ECO:0007669"/>
    <property type="project" value="InterPro"/>
</dbReference>
<protein>
    <recommendedName>
        <fullName evidence="9">Mitogen-activated protein kinase kinase kinase 1</fullName>
    </recommendedName>
</protein>
<feature type="compositionally biased region" description="Low complexity" evidence="7">
    <location>
        <begin position="531"/>
        <end position="545"/>
    </location>
</feature>
<keyword evidence="5" id="KW-0862">Zinc</keyword>
<dbReference type="EMBL" id="OB660353">
    <property type="protein sequence ID" value="CAD7224344.1"/>
    <property type="molecule type" value="Genomic_DNA"/>
</dbReference>
<reference evidence="8" key="1">
    <citation type="submission" date="2020-11" db="EMBL/GenBank/DDBJ databases">
        <authorList>
            <person name="Tran Van P."/>
        </authorList>
    </citation>
    <scope>NUCLEOTIDE SEQUENCE</scope>
</reference>
<organism evidence="8">
    <name type="scientific">Cyprideis torosa</name>
    <dbReference type="NCBI Taxonomy" id="163714"/>
    <lineage>
        <taxon>Eukaryota</taxon>
        <taxon>Metazoa</taxon>
        <taxon>Ecdysozoa</taxon>
        <taxon>Arthropoda</taxon>
        <taxon>Crustacea</taxon>
        <taxon>Oligostraca</taxon>
        <taxon>Ostracoda</taxon>
        <taxon>Podocopa</taxon>
        <taxon>Podocopida</taxon>
        <taxon>Cytherocopina</taxon>
        <taxon>Cytheroidea</taxon>
        <taxon>Cytherideidae</taxon>
        <taxon>Cyprideis</taxon>
    </lineage>
</organism>
<keyword evidence="2" id="KW-0547">Nucleotide-binding</keyword>
<gene>
    <name evidence="8" type="ORF">CTOB1V02_LOCUS2311</name>
</gene>
<dbReference type="PROSITE" id="PS50089">
    <property type="entry name" value="ZF_RING_2"/>
    <property type="match status" value="1"/>
</dbReference>
<dbReference type="InterPro" id="IPR017441">
    <property type="entry name" value="Protein_kinase_ATP_BS"/>
</dbReference>
<evidence type="ECO:0000256" key="1">
    <source>
        <dbReference type="ARBA" id="ARBA00022679"/>
    </source>
</evidence>
<dbReference type="InterPro" id="IPR011989">
    <property type="entry name" value="ARM-like"/>
</dbReference>
<evidence type="ECO:0000256" key="4">
    <source>
        <dbReference type="ARBA" id="ARBA00022777"/>
    </source>
</evidence>
<keyword evidence="3" id="KW-0479">Metal-binding</keyword>